<dbReference type="EMBL" id="WSZK01000036">
    <property type="protein sequence ID" value="MWG36515.1"/>
    <property type="molecule type" value="Genomic_DNA"/>
</dbReference>
<evidence type="ECO:0000256" key="1">
    <source>
        <dbReference type="SAM" id="MobiDB-lite"/>
    </source>
</evidence>
<evidence type="ECO:0000313" key="3">
    <source>
        <dbReference type="EMBL" id="MWG36515.1"/>
    </source>
</evidence>
<feature type="region of interest" description="Disordered" evidence="1">
    <location>
        <begin position="514"/>
        <end position="545"/>
    </location>
</feature>
<feature type="compositionally biased region" description="Basic residues" evidence="1">
    <location>
        <begin position="522"/>
        <end position="537"/>
    </location>
</feature>
<feature type="region of interest" description="Disordered" evidence="1">
    <location>
        <begin position="133"/>
        <end position="153"/>
    </location>
</feature>
<comment type="caution">
    <text evidence="3">The sequence shown here is derived from an EMBL/GenBank/DDBJ whole genome shotgun (WGS) entry which is preliminary data.</text>
</comment>
<feature type="region of interest" description="Disordered" evidence="1">
    <location>
        <begin position="469"/>
        <end position="496"/>
    </location>
</feature>
<dbReference type="Proteomes" id="UP000451471">
    <property type="component" value="Unassembled WGS sequence"/>
</dbReference>
<dbReference type="Pfam" id="PF19134">
    <property type="entry name" value="DUF5817"/>
    <property type="match status" value="1"/>
</dbReference>
<sequence length="545" mass="59536">MTRVTFVGCRECRWTWLVEDLREKRSLTCGRCGEHHTPRTIRKFGEVEETEAAARDALVQKRANKLIGDRDGQWKAYRSYGLAGEQRREVDAKLQTSDRTWSVSRDPDMDRAAEIYLDRRARELDGLVRASMERATERPDTEATPVDRAPDAGLTVGADPTVAPDVYLPAPPLAPTDCWRALYGEGTLRSALVSHAGDLLVTRESPAQAATDLTDAGVSALDGQYADFLLDLCGRGETRALAETLHHEWDQGNPAGLALTRQALHDGPLAALAHRAHLRGPPTVELAIPNAWHDASAQQRERFAAFLAGLAQGCDLRLVCSGLRARALRREFGALFRERLGADGVGYAENLGRGLDDADHERFEAALDSVTPDSVAHRVIETLAGFEFGEAAYATLRGCEALSNNPDTFRTQVKTAKDLGLVETHPGPEYHASLTNIGWALVDELETGSAASEQQTLTTALETAELKGGVGQRWVHPKQPHKDRVPPDRLGRGRPRRWGGVGWGWVVGGGGGRPLSVVGPPPRHRRSGRGGRTRAVRRACTGAWR</sequence>
<organism evidence="3 4">
    <name type="scientific">Halomarina oriensis</name>
    <dbReference type="NCBI Taxonomy" id="671145"/>
    <lineage>
        <taxon>Archaea</taxon>
        <taxon>Methanobacteriati</taxon>
        <taxon>Methanobacteriota</taxon>
        <taxon>Stenosarchaea group</taxon>
        <taxon>Halobacteria</taxon>
        <taxon>Halobacteriales</taxon>
        <taxon>Natronomonadaceae</taxon>
        <taxon>Halomarina</taxon>
    </lineage>
</organism>
<accession>A0A6B0GWJ4</accession>
<keyword evidence="4" id="KW-1185">Reference proteome</keyword>
<evidence type="ECO:0000313" key="4">
    <source>
        <dbReference type="Proteomes" id="UP000451471"/>
    </source>
</evidence>
<feature type="domain" description="DUF5817" evidence="2">
    <location>
        <begin position="7"/>
        <end position="54"/>
    </location>
</feature>
<dbReference type="InterPro" id="IPR043855">
    <property type="entry name" value="DUF5817"/>
</dbReference>
<evidence type="ECO:0000259" key="2">
    <source>
        <dbReference type="Pfam" id="PF19134"/>
    </source>
</evidence>
<protein>
    <recommendedName>
        <fullName evidence="2">DUF5817 domain-containing protein</fullName>
    </recommendedName>
</protein>
<feature type="compositionally biased region" description="Basic and acidic residues" evidence="1">
    <location>
        <begin position="480"/>
        <end position="491"/>
    </location>
</feature>
<dbReference type="RefSeq" id="WP_394351464.1">
    <property type="nucleotide sequence ID" value="NZ_WSZK01000036.1"/>
</dbReference>
<name>A0A6B0GWJ4_9EURY</name>
<proteinExistence type="predicted"/>
<dbReference type="AlphaFoldDB" id="A0A6B0GWJ4"/>
<gene>
    <name evidence="3" type="ORF">GQS65_18830</name>
</gene>
<reference evidence="3 4" key="1">
    <citation type="submission" date="2019-12" db="EMBL/GenBank/DDBJ databases">
        <title>Halocatena pleomorpha gen. nov. sp. nov., an extremely halophilic archaeon of family Halobacteriaceae isolated from saltpan soil.</title>
        <authorList>
            <person name="Pal Y."/>
            <person name="Verma A."/>
            <person name="Krishnamurthi S."/>
            <person name="Kumar P."/>
        </authorList>
    </citation>
    <scope>NUCLEOTIDE SEQUENCE [LARGE SCALE GENOMIC DNA]</scope>
    <source>
        <strain evidence="3 4">JCM 16495</strain>
    </source>
</reference>